<comment type="caution">
    <text evidence="2">The sequence shown here is derived from an EMBL/GenBank/DDBJ whole genome shotgun (WGS) entry which is preliminary data.</text>
</comment>
<evidence type="ECO:0000256" key="1">
    <source>
        <dbReference type="SAM" id="MobiDB-lite"/>
    </source>
</evidence>
<dbReference type="Gene3D" id="3.30.1330.60">
    <property type="entry name" value="OmpA-like domain"/>
    <property type="match status" value="1"/>
</dbReference>
<evidence type="ECO:0000313" key="2">
    <source>
        <dbReference type="EMBL" id="TQL51849.1"/>
    </source>
</evidence>
<keyword evidence="3" id="KW-1185">Reference proteome</keyword>
<sequence>MRMAPTARREAEDLAGQRPAGPARWPHTDVALLQRSAGNRATVRHLRRLPRVLVSLQRTPETDAFRADPTPRTSSSPDHLLLWNYPVDEAAMHPQHQAQVATFLDRAGTAWLHAGTSVRVVGWASPSGSAAHNAILSAERASVAASVVRRLRPGRRVDPRGAGIGSPQRSPDPMVQMAMDRSVEIEIVLPRRAEIPDVERHRRQATAYLKAQVGGVVGGSFDQIWTPTATGIVYLMPRNPLDLGAPDHYGSHVPDGPTTARPASTVMPGHQGTTYLTLAGMLDSAFRRNGVLTPAIVRQTVDRFLAEARAARARMQQRLLQLQVQTSQGGGSMVADGLRRFRAFEMTGLAGDPSCVWRYLDD</sequence>
<name>A0A542YUT9_9MICO</name>
<feature type="region of interest" description="Disordered" evidence="1">
    <location>
        <begin position="155"/>
        <end position="174"/>
    </location>
</feature>
<evidence type="ECO:0000313" key="3">
    <source>
        <dbReference type="Proteomes" id="UP000319516"/>
    </source>
</evidence>
<dbReference type="Proteomes" id="UP000319516">
    <property type="component" value="Unassembled WGS sequence"/>
</dbReference>
<dbReference type="AlphaFoldDB" id="A0A542YUT9"/>
<reference evidence="2 3" key="1">
    <citation type="submission" date="2019-06" db="EMBL/GenBank/DDBJ databases">
        <title>Sequencing the genomes of 1000 actinobacteria strains.</title>
        <authorList>
            <person name="Klenk H.-P."/>
        </authorList>
    </citation>
    <scope>NUCLEOTIDE SEQUENCE [LARGE SCALE GENOMIC DNA]</scope>
    <source>
        <strain evidence="2 3">DSM 12335</strain>
    </source>
</reference>
<accession>A0A542YUT9</accession>
<dbReference type="SUPFAM" id="SSF103088">
    <property type="entry name" value="OmpA-like"/>
    <property type="match status" value="1"/>
</dbReference>
<feature type="region of interest" description="Disordered" evidence="1">
    <location>
        <begin position="1"/>
        <end position="25"/>
    </location>
</feature>
<organism evidence="2 3">
    <name type="scientific">Ornithinicoccus hortensis</name>
    <dbReference type="NCBI Taxonomy" id="82346"/>
    <lineage>
        <taxon>Bacteria</taxon>
        <taxon>Bacillati</taxon>
        <taxon>Actinomycetota</taxon>
        <taxon>Actinomycetes</taxon>
        <taxon>Micrococcales</taxon>
        <taxon>Intrasporangiaceae</taxon>
        <taxon>Ornithinicoccus</taxon>
    </lineage>
</organism>
<protein>
    <recommendedName>
        <fullName evidence="4">OmpA family protein</fullName>
    </recommendedName>
</protein>
<evidence type="ECO:0008006" key="4">
    <source>
        <dbReference type="Google" id="ProtNLM"/>
    </source>
</evidence>
<proteinExistence type="predicted"/>
<gene>
    <name evidence="2" type="ORF">FB467_3015</name>
</gene>
<dbReference type="EMBL" id="VFOP01000001">
    <property type="protein sequence ID" value="TQL51849.1"/>
    <property type="molecule type" value="Genomic_DNA"/>
</dbReference>
<dbReference type="InterPro" id="IPR036737">
    <property type="entry name" value="OmpA-like_sf"/>
</dbReference>